<protein>
    <submittedName>
        <fullName evidence="2">Protein ORF151</fullName>
    </submittedName>
</protein>
<gene>
    <name evidence="2" type="ORF">CyHV2_ORF151</name>
</gene>
<name>K7PBH2_CYHV2</name>
<evidence type="ECO:0000313" key="3">
    <source>
        <dbReference type="Proteomes" id="UP000101183"/>
    </source>
</evidence>
<dbReference type="OrthoDB" id="37537at10239"/>
<dbReference type="KEGG" id="vg:14011381"/>
<sequence>MEDQIHADFMLSCPSLYRDGGWMYHSNLITHDTTTDAFALYMLARCWDLNDDTRAFFAKTEPHFKTAVRLGRRLMLEYPELVRDVGKVKALAEVAYQLGVMRFMRMGTPECSMMVASCTHWEEVAALFRECCDFYYRRMNDCTRRVPENIVYYDLVHHNNVLNRSTATERGVQVVSQRNPTRGVPILSYWCIKLIDTPQEEEDEEVDFEYYERRYGVSRDQAGSDSEPEDDPYYYSWITVETPDCTFSLNVPPRQEPDPEMVIQSLVYLSSADNSPVPHVDEAERRRRRRRRHERMARREREEEARNVRLIRDEQRKQRRDRRRTEALKKLYKIKDCSVVLTRL</sequence>
<feature type="region of interest" description="Disordered" evidence="1">
    <location>
        <begin position="273"/>
        <end position="304"/>
    </location>
</feature>
<dbReference type="GeneID" id="14011381"/>
<dbReference type="EMBL" id="JQ815364">
    <property type="protein sequence ID" value="AFJ20574.1"/>
    <property type="molecule type" value="Genomic_DNA"/>
</dbReference>
<feature type="compositionally biased region" description="Basic residues" evidence="1">
    <location>
        <begin position="286"/>
        <end position="296"/>
    </location>
</feature>
<accession>K7PBH2</accession>
<organism evidence="2 3">
    <name type="scientific">Cyprinid herpesvirus 2</name>
    <name type="common">CyHV-2</name>
    <dbReference type="NCBI Taxonomy" id="317878"/>
    <lineage>
        <taxon>Viruses</taxon>
        <taxon>Duplodnaviria</taxon>
        <taxon>Heunggongvirae</taxon>
        <taxon>Peploviricota</taxon>
        <taxon>Herviviricetes</taxon>
        <taxon>Herpesvirales</taxon>
        <taxon>Alloherpesviridae</taxon>
        <taxon>Cyvirus</taxon>
        <taxon>Cyvirus cyprinidallo2</taxon>
    </lineage>
</organism>
<keyword evidence="3" id="KW-1185">Reference proteome</keyword>
<dbReference type="Proteomes" id="UP000101183">
    <property type="component" value="Segment"/>
</dbReference>
<evidence type="ECO:0000256" key="1">
    <source>
        <dbReference type="SAM" id="MobiDB-lite"/>
    </source>
</evidence>
<reference evidence="2 3" key="1">
    <citation type="journal article" date="2013" name="J. Virol.">
        <title>Comparative genomics of carp herpesviruses.</title>
        <authorList>
            <person name="Davison A.J."/>
            <person name="Kurobe T."/>
            <person name="Gatherer D."/>
            <person name="Cunningham C."/>
            <person name="Korf I."/>
            <person name="Fukuda H."/>
            <person name="Hedrick R.P."/>
            <person name="Waltzek T.B."/>
        </authorList>
    </citation>
    <scope>NUCLEOTIDE SEQUENCE [LARGE SCALE GENOMIC DNA]</scope>
    <source>
        <strain evidence="2">ST-J1</strain>
    </source>
</reference>
<evidence type="ECO:0000313" key="2">
    <source>
        <dbReference type="EMBL" id="AFJ20574.1"/>
    </source>
</evidence>
<proteinExistence type="predicted"/>
<dbReference type="RefSeq" id="YP_007003968.1">
    <property type="nucleotide sequence ID" value="NC_019495.1"/>
</dbReference>